<dbReference type="HOGENOM" id="CLU_049073_0_0_1"/>
<gene>
    <name evidence="2" type="ORF">DACRYDRAFT_117763</name>
</gene>
<keyword evidence="3" id="KW-1185">Reference proteome</keyword>
<feature type="compositionally biased region" description="Pro residues" evidence="1">
    <location>
        <begin position="38"/>
        <end position="57"/>
    </location>
</feature>
<name>M5G6Z7_DACPD</name>
<dbReference type="EMBL" id="JH795869">
    <property type="protein sequence ID" value="EJT99532.1"/>
    <property type="molecule type" value="Genomic_DNA"/>
</dbReference>
<evidence type="ECO:0008006" key="4">
    <source>
        <dbReference type="Google" id="ProtNLM"/>
    </source>
</evidence>
<protein>
    <recommendedName>
        <fullName evidence="4">Trypsin-like serine protease</fullName>
    </recommendedName>
</protein>
<sequence length="357" mass="39187">MHRPRRRLRTNDIISPVYHRRCLALPLPASALPPNLPPVPDAPGYLPPTSTPTPSPHSPRTVNPLDAYILARFQRLRSSACITPLRRLLTEYNENSSRVLPEYLPYEPSPPKERRVDFHQGQDGGTVLVAHVIADPKGEEKVIVCSGFPIRTRYAQQGERGGRTLIVSCTHTLEQVRFLAPPDAGGTTLIFTSLGRAVPATAIPSSLPNRDLTLLSIPQQAESYFHPLPVSPYPLPEEAEIGVHNSAEEAGGQGWERWINGKLWRRWAMGRVEGYKDQAWREAKPGTYDHLAHLVFLPLPTASSSGGPIMASESGAVIGIIIGDRVEGVRGQKGWAVPAEAVFEMFSLPGLVLKKGK</sequence>
<accession>M5G6Z7</accession>
<feature type="region of interest" description="Disordered" evidence="1">
    <location>
        <begin position="38"/>
        <end position="61"/>
    </location>
</feature>
<dbReference type="Proteomes" id="UP000030653">
    <property type="component" value="Unassembled WGS sequence"/>
</dbReference>
<dbReference type="OMA" id="WGVPAEM"/>
<proteinExistence type="predicted"/>
<dbReference type="GeneID" id="63685511"/>
<evidence type="ECO:0000313" key="3">
    <source>
        <dbReference type="Proteomes" id="UP000030653"/>
    </source>
</evidence>
<dbReference type="STRING" id="1858805.M5G6Z7"/>
<dbReference type="AlphaFoldDB" id="M5G6Z7"/>
<reference evidence="2 3" key="1">
    <citation type="journal article" date="2012" name="Science">
        <title>The Paleozoic origin of enzymatic lignin decomposition reconstructed from 31 fungal genomes.</title>
        <authorList>
            <person name="Floudas D."/>
            <person name="Binder M."/>
            <person name="Riley R."/>
            <person name="Barry K."/>
            <person name="Blanchette R.A."/>
            <person name="Henrissat B."/>
            <person name="Martinez A.T."/>
            <person name="Otillar R."/>
            <person name="Spatafora J.W."/>
            <person name="Yadav J.S."/>
            <person name="Aerts A."/>
            <person name="Benoit I."/>
            <person name="Boyd A."/>
            <person name="Carlson A."/>
            <person name="Copeland A."/>
            <person name="Coutinho P.M."/>
            <person name="de Vries R.P."/>
            <person name="Ferreira P."/>
            <person name="Findley K."/>
            <person name="Foster B."/>
            <person name="Gaskell J."/>
            <person name="Glotzer D."/>
            <person name="Gorecki P."/>
            <person name="Heitman J."/>
            <person name="Hesse C."/>
            <person name="Hori C."/>
            <person name="Igarashi K."/>
            <person name="Jurgens J.A."/>
            <person name="Kallen N."/>
            <person name="Kersten P."/>
            <person name="Kohler A."/>
            <person name="Kuees U."/>
            <person name="Kumar T.K.A."/>
            <person name="Kuo A."/>
            <person name="LaButti K."/>
            <person name="Larrondo L.F."/>
            <person name="Lindquist E."/>
            <person name="Ling A."/>
            <person name="Lombard V."/>
            <person name="Lucas S."/>
            <person name="Lundell T."/>
            <person name="Martin R."/>
            <person name="McLaughlin D.J."/>
            <person name="Morgenstern I."/>
            <person name="Morin E."/>
            <person name="Murat C."/>
            <person name="Nagy L.G."/>
            <person name="Nolan M."/>
            <person name="Ohm R.A."/>
            <person name="Patyshakuliyeva A."/>
            <person name="Rokas A."/>
            <person name="Ruiz-Duenas F.J."/>
            <person name="Sabat G."/>
            <person name="Salamov A."/>
            <person name="Samejima M."/>
            <person name="Schmutz J."/>
            <person name="Slot J.C."/>
            <person name="St John F."/>
            <person name="Stenlid J."/>
            <person name="Sun H."/>
            <person name="Sun S."/>
            <person name="Syed K."/>
            <person name="Tsang A."/>
            <person name="Wiebenga A."/>
            <person name="Young D."/>
            <person name="Pisabarro A."/>
            <person name="Eastwood D.C."/>
            <person name="Martin F."/>
            <person name="Cullen D."/>
            <person name="Grigoriev I.V."/>
            <person name="Hibbett D.S."/>
        </authorList>
    </citation>
    <scope>NUCLEOTIDE SEQUENCE [LARGE SCALE GENOMIC DNA]</scope>
    <source>
        <strain evidence="2 3">DJM-731 SS1</strain>
    </source>
</reference>
<dbReference type="RefSeq" id="XP_040626430.1">
    <property type="nucleotide sequence ID" value="XM_040770449.1"/>
</dbReference>
<evidence type="ECO:0000313" key="2">
    <source>
        <dbReference type="EMBL" id="EJT99532.1"/>
    </source>
</evidence>
<dbReference type="OrthoDB" id="10054765at2759"/>
<organism evidence="2 3">
    <name type="scientific">Dacryopinax primogenitus (strain DJM 731)</name>
    <name type="common">Brown rot fungus</name>
    <dbReference type="NCBI Taxonomy" id="1858805"/>
    <lineage>
        <taxon>Eukaryota</taxon>
        <taxon>Fungi</taxon>
        <taxon>Dikarya</taxon>
        <taxon>Basidiomycota</taxon>
        <taxon>Agaricomycotina</taxon>
        <taxon>Dacrymycetes</taxon>
        <taxon>Dacrymycetales</taxon>
        <taxon>Dacrymycetaceae</taxon>
        <taxon>Dacryopinax</taxon>
    </lineage>
</organism>
<evidence type="ECO:0000256" key="1">
    <source>
        <dbReference type="SAM" id="MobiDB-lite"/>
    </source>
</evidence>